<protein>
    <submittedName>
        <fullName evidence="1">Uncharacterized protein</fullName>
    </submittedName>
</protein>
<reference evidence="1 2" key="1">
    <citation type="submission" date="2017-09" db="EMBL/GenBank/DDBJ databases">
        <title>Large-scale bioinformatics analysis of Bacillus genomes uncovers conserved roles of natural products in bacterial physiology.</title>
        <authorList>
            <consortium name="Agbiome Team Llc"/>
            <person name="Bleich R.M."/>
            <person name="Kirk G.J."/>
            <person name="Santa Maria K.C."/>
            <person name="Allen S.E."/>
            <person name="Farag S."/>
            <person name="Shank E.A."/>
            <person name="Bowers A."/>
        </authorList>
    </citation>
    <scope>NUCLEOTIDE SEQUENCE [LARGE SCALE GENOMIC DNA]</scope>
    <source>
        <strain evidence="1 2">AFS024404</strain>
    </source>
</reference>
<sequence length="83" mass="9469">MEKFLINYHTGITEQVEVHDLNKAKEIAKEGIAYTQENITIETLDGEVVTTSYWYGVQPQEDVEVLEIVGSGFYQVWSDELGE</sequence>
<gene>
    <name evidence="1" type="ORF">CN263_17190</name>
</gene>
<name>A0A9X6Z8F2_BACCE</name>
<dbReference type="Proteomes" id="UP000219743">
    <property type="component" value="Unassembled WGS sequence"/>
</dbReference>
<proteinExistence type="predicted"/>
<accession>A0A9X6Z8F2</accession>
<evidence type="ECO:0000313" key="1">
    <source>
        <dbReference type="EMBL" id="PFD20480.1"/>
    </source>
</evidence>
<dbReference type="EMBL" id="NTRC01000012">
    <property type="protein sequence ID" value="PFD20480.1"/>
    <property type="molecule type" value="Genomic_DNA"/>
</dbReference>
<dbReference type="AlphaFoldDB" id="A0A9X6Z8F2"/>
<comment type="caution">
    <text evidence="1">The sequence shown here is derived from an EMBL/GenBank/DDBJ whole genome shotgun (WGS) entry which is preliminary data.</text>
</comment>
<evidence type="ECO:0000313" key="2">
    <source>
        <dbReference type="Proteomes" id="UP000219743"/>
    </source>
</evidence>
<organism evidence="1 2">
    <name type="scientific">Bacillus cereus</name>
    <dbReference type="NCBI Taxonomy" id="1396"/>
    <lineage>
        <taxon>Bacteria</taxon>
        <taxon>Bacillati</taxon>
        <taxon>Bacillota</taxon>
        <taxon>Bacilli</taxon>
        <taxon>Bacillales</taxon>
        <taxon>Bacillaceae</taxon>
        <taxon>Bacillus</taxon>
        <taxon>Bacillus cereus group</taxon>
    </lineage>
</organism>